<reference evidence="10 11" key="1">
    <citation type="submission" date="2019-11" db="EMBL/GenBank/DDBJ databases">
        <title>Novel species isolated from a subtropical stream in China.</title>
        <authorList>
            <person name="Lu H."/>
        </authorList>
    </citation>
    <scope>NUCLEOTIDE SEQUENCE [LARGE SCALE GENOMIC DNA]</scope>
    <source>
        <strain evidence="10 11">FT25W</strain>
    </source>
</reference>
<organism evidence="10 11">
    <name type="scientific">Duganella alba</name>
    <dbReference type="NCBI Taxonomy" id="2666081"/>
    <lineage>
        <taxon>Bacteria</taxon>
        <taxon>Pseudomonadati</taxon>
        <taxon>Pseudomonadota</taxon>
        <taxon>Betaproteobacteria</taxon>
        <taxon>Burkholderiales</taxon>
        <taxon>Oxalobacteraceae</taxon>
        <taxon>Telluria group</taxon>
        <taxon>Duganella</taxon>
    </lineage>
</organism>
<dbReference type="GO" id="GO:0047757">
    <property type="term" value="F:chondroitin-glucuronate 5-epimerase activity"/>
    <property type="evidence" value="ECO:0007669"/>
    <property type="project" value="TreeGrafter"/>
</dbReference>
<dbReference type="Gene3D" id="2.70.98.70">
    <property type="match status" value="1"/>
</dbReference>
<evidence type="ECO:0000313" key="10">
    <source>
        <dbReference type="EMBL" id="MRX08319.1"/>
    </source>
</evidence>
<proteinExistence type="predicted"/>
<keyword evidence="7" id="KW-0413">Isomerase</keyword>
<name>A0A6L5QF65_9BURK</name>
<protein>
    <submittedName>
        <fullName evidence="10">DUF4962 domain-containing protein</fullName>
    </submittedName>
</protein>
<feature type="domain" description="Heparinase II N-terminal" evidence="9">
    <location>
        <begin position="122"/>
        <end position="332"/>
    </location>
</feature>
<dbReference type="GO" id="GO:0016020">
    <property type="term" value="C:membrane"/>
    <property type="evidence" value="ECO:0007669"/>
    <property type="project" value="UniProtKB-SubCell"/>
</dbReference>
<evidence type="ECO:0000256" key="1">
    <source>
        <dbReference type="ARBA" id="ARBA00004141"/>
    </source>
</evidence>
<keyword evidence="5" id="KW-0472">Membrane</keyword>
<evidence type="ECO:0000313" key="11">
    <source>
        <dbReference type="Proteomes" id="UP000481037"/>
    </source>
</evidence>
<keyword evidence="6" id="KW-0325">Glycoprotein</keyword>
<dbReference type="RefSeq" id="WP_154364810.1">
    <property type="nucleotide sequence ID" value="NZ_WKJM01000007.1"/>
</dbReference>
<evidence type="ECO:0000256" key="3">
    <source>
        <dbReference type="ARBA" id="ARBA00022729"/>
    </source>
</evidence>
<dbReference type="InterPro" id="IPR052447">
    <property type="entry name" value="Dermatan-Sulfate_Isomerase"/>
</dbReference>
<dbReference type="Pfam" id="PF16332">
    <property type="entry name" value="DUF4962"/>
    <property type="match status" value="1"/>
</dbReference>
<comment type="subcellular location">
    <subcellularLocation>
        <location evidence="1">Membrane</location>
        <topology evidence="1">Multi-pass membrane protein</topology>
    </subcellularLocation>
</comment>
<evidence type="ECO:0000256" key="8">
    <source>
        <dbReference type="SAM" id="SignalP"/>
    </source>
</evidence>
<evidence type="ECO:0000256" key="4">
    <source>
        <dbReference type="ARBA" id="ARBA00022989"/>
    </source>
</evidence>
<feature type="chain" id="PRO_5026675787" evidence="8">
    <location>
        <begin position="29"/>
        <end position="664"/>
    </location>
</feature>
<keyword evidence="3 8" id="KW-0732">Signal</keyword>
<evidence type="ECO:0000256" key="2">
    <source>
        <dbReference type="ARBA" id="ARBA00022692"/>
    </source>
</evidence>
<gene>
    <name evidence="10" type="ORF">GJ697_10775</name>
</gene>
<keyword evidence="2" id="KW-0812">Transmembrane</keyword>
<evidence type="ECO:0000259" key="9">
    <source>
        <dbReference type="Pfam" id="PF16332"/>
    </source>
</evidence>
<keyword evidence="11" id="KW-1185">Reference proteome</keyword>
<evidence type="ECO:0000256" key="6">
    <source>
        <dbReference type="ARBA" id="ARBA00023180"/>
    </source>
</evidence>
<dbReference type="InterPro" id="IPR008929">
    <property type="entry name" value="Chondroitin_lyas"/>
</dbReference>
<dbReference type="PROSITE" id="PS51318">
    <property type="entry name" value="TAT"/>
    <property type="match status" value="1"/>
</dbReference>
<sequence>MNQTFTRRRFLGAAALSLPAFSLTSALAQDARESLGTMQGKVTGGPHPLETLMKAHPAALRPELRGVHPRVYTTKAGLDDLRQRARGSQRAEWQKGLAGLIAMREAPAAAPAQKRRAQNNTAIGIVGAALAYQIEGDAKYLEAAKRYMDAAVSYEVWGYTFSKPDIDLAAGHLLYGLGAGYDLLYDALTEEERKRYRDKLIRQAGILAKHFSPKPGKSYSYSQNHCFIPIAGLAVAAYAVWDDTPEAAQWAALSRAIFTRVLEVASPDGYFYEGVEYWIFSMPWIIHALDAFAHAAGDDLYDTPALSKAHLYIAHSITPNGQDIYDFGDAFEGPITRSRVGEEPARTHPGGKLNSNYNLLYRLAARFKNPEAQGVADWMASLGHVCAEDFWTLLWRDPALKSSPMSAMTPHHHFDDLGTVYWRSDWTTKATAFAFRAGPPEGHHVAHVIDKLPDWHLEMGHSHPDAGSFILFGGGSYLTGPMGYAGIPKSNLSNTLLIDDQGQANEGGGHDAFRDYPYARLDSIRIASAKLERDRAGIVAELAGAYRPELGVEKLERRFSYARGVWTVTDTLRASKPVVLTAQVHGDRAITQTGAQSFVVPGQPASLKVDVATAGAKAVIAPGIVVAAGPPGNVDKGPKEERGSVLRLSLPASKAATLTTTLKF</sequence>
<comment type="caution">
    <text evidence="10">The sequence shown here is derived from an EMBL/GenBank/DDBJ whole genome shotgun (WGS) entry which is preliminary data.</text>
</comment>
<dbReference type="SUPFAM" id="SSF48230">
    <property type="entry name" value="Chondroitin AC/alginate lyase"/>
    <property type="match status" value="1"/>
</dbReference>
<dbReference type="AlphaFoldDB" id="A0A6L5QF65"/>
<evidence type="ECO:0000256" key="5">
    <source>
        <dbReference type="ARBA" id="ARBA00023136"/>
    </source>
</evidence>
<evidence type="ECO:0000256" key="7">
    <source>
        <dbReference type="ARBA" id="ARBA00023235"/>
    </source>
</evidence>
<dbReference type="Gene3D" id="1.50.10.100">
    <property type="entry name" value="Chondroitin AC/alginate lyase"/>
    <property type="match status" value="1"/>
</dbReference>
<dbReference type="InterPro" id="IPR006311">
    <property type="entry name" value="TAT_signal"/>
</dbReference>
<dbReference type="PANTHER" id="PTHR15532">
    <property type="match status" value="1"/>
</dbReference>
<accession>A0A6L5QF65</accession>
<dbReference type="InterPro" id="IPR032518">
    <property type="entry name" value="HepII_N"/>
</dbReference>
<dbReference type="EMBL" id="WKJM01000007">
    <property type="protein sequence ID" value="MRX08319.1"/>
    <property type="molecule type" value="Genomic_DNA"/>
</dbReference>
<keyword evidence="4" id="KW-1133">Transmembrane helix</keyword>
<dbReference type="PANTHER" id="PTHR15532:SF5">
    <property type="entry name" value="SULFOTRANSFERASE DOMAIN-CONTAINING PROTEIN"/>
    <property type="match status" value="1"/>
</dbReference>
<dbReference type="Proteomes" id="UP000481037">
    <property type="component" value="Unassembled WGS sequence"/>
</dbReference>
<feature type="signal peptide" evidence="8">
    <location>
        <begin position="1"/>
        <end position="28"/>
    </location>
</feature>